<name>A0A3N0EGG6_9ACTN</name>
<feature type="region of interest" description="Disordered" evidence="1">
    <location>
        <begin position="1"/>
        <end position="24"/>
    </location>
</feature>
<reference evidence="2 3" key="1">
    <citation type="submission" date="2018-11" db="EMBL/GenBank/DDBJ databases">
        <title>The genome draft of YIM 96095.</title>
        <authorList>
            <person name="Tang S.-K."/>
            <person name="Chunyu W.-X."/>
            <person name="Feng Y.-Z."/>
        </authorList>
    </citation>
    <scope>NUCLEOTIDE SEQUENCE [LARGE SCALE GENOMIC DNA]</scope>
    <source>
        <strain evidence="2 3">YIM 96095</strain>
    </source>
</reference>
<evidence type="ECO:0000256" key="1">
    <source>
        <dbReference type="SAM" id="MobiDB-lite"/>
    </source>
</evidence>
<feature type="region of interest" description="Disordered" evidence="1">
    <location>
        <begin position="58"/>
        <end position="96"/>
    </location>
</feature>
<gene>
    <name evidence="2" type="ORF">EFW17_03010</name>
</gene>
<organism evidence="2 3">
    <name type="scientific">Halostreptopolyspora alba</name>
    <dbReference type="NCBI Taxonomy" id="2487137"/>
    <lineage>
        <taxon>Bacteria</taxon>
        <taxon>Bacillati</taxon>
        <taxon>Actinomycetota</taxon>
        <taxon>Actinomycetes</taxon>
        <taxon>Streptosporangiales</taxon>
        <taxon>Nocardiopsidaceae</taxon>
        <taxon>Halostreptopolyspora</taxon>
    </lineage>
</organism>
<protein>
    <submittedName>
        <fullName evidence="2">Uncharacterized protein</fullName>
    </submittedName>
</protein>
<evidence type="ECO:0000313" key="3">
    <source>
        <dbReference type="Proteomes" id="UP000269198"/>
    </source>
</evidence>
<dbReference type="Proteomes" id="UP000269198">
    <property type="component" value="Unassembled WGS sequence"/>
</dbReference>
<accession>A0A3N0EGG6</accession>
<keyword evidence="3" id="KW-1185">Reference proteome</keyword>
<dbReference type="AlphaFoldDB" id="A0A3N0EGG6"/>
<comment type="caution">
    <text evidence="2">The sequence shown here is derived from an EMBL/GenBank/DDBJ whole genome shotgun (WGS) entry which is preliminary data.</text>
</comment>
<evidence type="ECO:0000313" key="2">
    <source>
        <dbReference type="EMBL" id="RNL86857.1"/>
    </source>
</evidence>
<proteinExistence type="predicted"/>
<dbReference type="EMBL" id="RJMB01000002">
    <property type="protein sequence ID" value="RNL86857.1"/>
    <property type="molecule type" value="Genomic_DNA"/>
</dbReference>
<sequence>MSFTMTGGDADGHDPATSGEALIRGLEDRLPAAVAVRGSRESDTAEVGSAVESYTAVLPQGAKADSGPEGPIRGVSRGGPIPEGDDDAVTFGAGGE</sequence>